<dbReference type="GO" id="GO:0003700">
    <property type="term" value="F:DNA-binding transcription factor activity"/>
    <property type="evidence" value="ECO:0007669"/>
    <property type="project" value="TreeGrafter"/>
</dbReference>
<keyword evidence="1 2" id="KW-0238">DNA-binding</keyword>
<evidence type="ECO:0000256" key="2">
    <source>
        <dbReference type="PROSITE-ProRule" id="PRU00335"/>
    </source>
</evidence>
<dbReference type="PRINTS" id="PR00455">
    <property type="entry name" value="HTHTETR"/>
</dbReference>
<proteinExistence type="predicted"/>
<keyword evidence="5" id="KW-1185">Reference proteome</keyword>
<dbReference type="InterPro" id="IPR050109">
    <property type="entry name" value="HTH-type_TetR-like_transc_reg"/>
</dbReference>
<dbReference type="STRING" id="195105.CN97_18705"/>
<evidence type="ECO:0000259" key="3">
    <source>
        <dbReference type="PROSITE" id="PS50977"/>
    </source>
</evidence>
<organism evidence="4 5">
    <name type="scientific">Haematobacter massiliensis</name>
    <dbReference type="NCBI Taxonomy" id="195105"/>
    <lineage>
        <taxon>Bacteria</taxon>
        <taxon>Pseudomonadati</taxon>
        <taxon>Pseudomonadota</taxon>
        <taxon>Alphaproteobacteria</taxon>
        <taxon>Rhodobacterales</taxon>
        <taxon>Paracoccaceae</taxon>
        <taxon>Haematobacter</taxon>
    </lineage>
</organism>
<protein>
    <recommendedName>
        <fullName evidence="3">HTH tetR-type domain-containing protein</fullName>
    </recommendedName>
</protein>
<name>A0A086Y2C9_9RHOB</name>
<dbReference type="PANTHER" id="PTHR30055">
    <property type="entry name" value="HTH-TYPE TRANSCRIPTIONAL REGULATOR RUTR"/>
    <property type="match status" value="1"/>
</dbReference>
<dbReference type="InterPro" id="IPR009057">
    <property type="entry name" value="Homeodomain-like_sf"/>
</dbReference>
<dbReference type="GO" id="GO:0000976">
    <property type="term" value="F:transcription cis-regulatory region binding"/>
    <property type="evidence" value="ECO:0007669"/>
    <property type="project" value="TreeGrafter"/>
</dbReference>
<feature type="domain" description="HTH tetR-type" evidence="3">
    <location>
        <begin position="40"/>
        <end position="100"/>
    </location>
</feature>
<comment type="caution">
    <text evidence="4">The sequence shown here is derived from an EMBL/GenBank/DDBJ whole genome shotgun (WGS) entry which is preliminary data.</text>
</comment>
<dbReference type="Pfam" id="PF00440">
    <property type="entry name" value="TetR_N"/>
    <property type="match status" value="1"/>
</dbReference>
<dbReference type="SUPFAM" id="SSF48498">
    <property type="entry name" value="Tetracyclin repressor-like, C-terminal domain"/>
    <property type="match status" value="1"/>
</dbReference>
<sequence>MGVSQRLPKRLDLAGDILLQIGTPVMKPSLERRSRRESQEATRTRLLEAALQIISSGGVAAASIRGICQRAGFTQGAFYSNFESIDDLLLALVDRHIQTLARELHASLDETRDLPLDSAMQRMAAHLSRLARDPTLSLMLVELHLHARRNPAFAVAFEPVRRRHRAEFAGVAAAIFDAHGLQPQIGADHLASVLMSLWSGVILHHPPQDSLSAEEHMLLVFKALT</sequence>
<feature type="DNA-binding region" description="H-T-H motif" evidence="2">
    <location>
        <begin position="63"/>
        <end position="82"/>
    </location>
</feature>
<dbReference type="Gene3D" id="1.10.357.10">
    <property type="entry name" value="Tetracycline Repressor, domain 2"/>
    <property type="match status" value="1"/>
</dbReference>
<dbReference type="Proteomes" id="UP000028826">
    <property type="component" value="Unassembled WGS sequence"/>
</dbReference>
<dbReference type="EMBL" id="JGYG01000008">
    <property type="protein sequence ID" value="KFI28429.1"/>
    <property type="molecule type" value="Genomic_DNA"/>
</dbReference>
<dbReference type="PROSITE" id="PS50977">
    <property type="entry name" value="HTH_TETR_2"/>
    <property type="match status" value="1"/>
</dbReference>
<reference evidence="4 5" key="1">
    <citation type="submission" date="2014-03" db="EMBL/GenBank/DDBJ databases">
        <title>Genome of Haematobacter massiliensis CCUG 47968.</title>
        <authorList>
            <person name="Wang D."/>
            <person name="Wang G."/>
        </authorList>
    </citation>
    <scope>NUCLEOTIDE SEQUENCE [LARGE SCALE GENOMIC DNA]</scope>
    <source>
        <strain evidence="4 5">CCUG 47968</strain>
    </source>
</reference>
<accession>A0A086Y2C9</accession>
<dbReference type="SUPFAM" id="SSF46689">
    <property type="entry name" value="Homeodomain-like"/>
    <property type="match status" value="1"/>
</dbReference>
<dbReference type="AlphaFoldDB" id="A0A086Y2C9"/>
<evidence type="ECO:0000313" key="5">
    <source>
        <dbReference type="Proteomes" id="UP000028826"/>
    </source>
</evidence>
<gene>
    <name evidence="4" type="ORF">CN97_18705</name>
</gene>
<dbReference type="InterPro" id="IPR001647">
    <property type="entry name" value="HTH_TetR"/>
</dbReference>
<dbReference type="eggNOG" id="COG1309">
    <property type="taxonomic scope" value="Bacteria"/>
</dbReference>
<dbReference type="PANTHER" id="PTHR30055:SF241">
    <property type="entry name" value="TRANSCRIPTIONAL REGULATORY PROTEIN"/>
    <property type="match status" value="1"/>
</dbReference>
<evidence type="ECO:0000313" key="4">
    <source>
        <dbReference type="EMBL" id="KFI28429.1"/>
    </source>
</evidence>
<dbReference type="InterPro" id="IPR036271">
    <property type="entry name" value="Tet_transcr_reg_TetR-rel_C_sf"/>
</dbReference>
<evidence type="ECO:0000256" key="1">
    <source>
        <dbReference type="ARBA" id="ARBA00023125"/>
    </source>
</evidence>